<accession>A0ABT6F894</accession>
<reference evidence="1 2" key="1">
    <citation type="submission" date="2023-03" db="EMBL/GenBank/DDBJ databases">
        <title>Paludisphaera mucosa sp. nov. a novel planctomycete from northern fen.</title>
        <authorList>
            <person name="Ivanova A."/>
        </authorList>
    </citation>
    <scope>NUCLEOTIDE SEQUENCE [LARGE SCALE GENOMIC DNA]</scope>
    <source>
        <strain evidence="1 2">Pla2</strain>
    </source>
</reference>
<name>A0ABT6F894_9BACT</name>
<protein>
    <submittedName>
        <fullName evidence="1">Uncharacterized protein</fullName>
    </submittedName>
</protein>
<organism evidence="1 2">
    <name type="scientific">Paludisphaera mucosa</name>
    <dbReference type="NCBI Taxonomy" id="3030827"/>
    <lineage>
        <taxon>Bacteria</taxon>
        <taxon>Pseudomonadati</taxon>
        <taxon>Planctomycetota</taxon>
        <taxon>Planctomycetia</taxon>
        <taxon>Isosphaerales</taxon>
        <taxon>Isosphaeraceae</taxon>
        <taxon>Paludisphaera</taxon>
    </lineage>
</organism>
<keyword evidence="2" id="KW-1185">Reference proteome</keyword>
<dbReference type="Proteomes" id="UP001216907">
    <property type="component" value="Unassembled WGS sequence"/>
</dbReference>
<evidence type="ECO:0000313" key="1">
    <source>
        <dbReference type="EMBL" id="MDG3003817.1"/>
    </source>
</evidence>
<dbReference type="EMBL" id="JARRAG010000001">
    <property type="protein sequence ID" value="MDG3003817.1"/>
    <property type="molecule type" value="Genomic_DNA"/>
</dbReference>
<dbReference type="RefSeq" id="WP_277860164.1">
    <property type="nucleotide sequence ID" value="NZ_JARRAG010000001.1"/>
</dbReference>
<comment type="caution">
    <text evidence="1">The sequence shown here is derived from an EMBL/GenBank/DDBJ whole genome shotgun (WGS) entry which is preliminary data.</text>
</comment>
<sequence>MNRTARGLLRILGIGRPAPRTRLGRVLRRFERPFVALTLAYAALHAFPQVLFAHSIRERGITLYSSRPIPPAAAERLGKARDLIDRCELAAPGRTERIFLCNSPWLYRFFAPLSGGAFAVSAPLTDNVFVAAADLDADVACSLAAEYRTRAFTGLVAHEATHGLIRRRLGLWRASRLPLWLVEGYCDYVAGGGSFPEAEGRRLDVAGETHPSPAFRYFQYRMRVTRLLEQEHRTFDDLARIGGSVDRR</sequence>
<proteinExistence type="predicted"/>
<gene>
    <name evidence="1" type="ORF">PZE19_08545</name>
</gene>
<evidence type="ECO:0000313" key="2">
    <source>
        <dbReference type="Proteomes" id="UP001216907"/>
    </source>
</evidence>